<feature type="chain" id="PRO_5039933053" description="Secreted protein" evidence="1">
    <location>
        <begin position="19"/>
        <end position="116"/>
    </location>
</feature>
<dbReference type="AlphaFoldDB" id="A0A9K3LB95"/>
<reference evidence="2" key="1">
    <citation type="journal article" date="2021" name="Sci. Rep.">
        <title>Diploid genomic architecture of Nitzschia inconspicua, an elite biomass production diatom.</title>
        <authorList>
            <person name="Oliver A."/>
            <person name="Podell S."/>
            <person name="Pinowska A."/>
            <person name="Traller J.C."/>
            <person name="Smith S.R."/>
            <person name="McClure R."/>
            <person name="Beliaev A."/>
            <person name="Bohutskyi P."/>
            <person name="Hill E.A."/>
            <person name="Rabines A."/>
            <person name="Zheng H."/>
            <person name="Allen L.Z."/>
            <person name="Kuo A."/>
            <person name="Grigoriev I.V."/>
            <person name="Allen A.E."/>
            <person name="Hazlebeck D."/>
            <person name="Allen E.E."/>
        </authorList>
    </citation>
    <scope>NUCLEOTIDE SEQUENCE</scope>
    <source>
        <strain evidence="2">Hildebrandi</strain>
    </source>
</reference>
<keyword evidence="1" id="KW-0732">Signal</keyword>
<name>A0A9K3LB95_9STRA</name>
<dbReference type="EMBL" id="JAGRRH010000014">
    <property type="protein sequence ID" value="KAG7359089.1"/>
    <property type="molecule type" value="Genomic_DNA"/>
</dbReference>
<protein>
    <recommendedName>
        <fullName evidence="4">Secreted protein</fullName>
    </recommendedName>
</protein>
<organism evidence="2 3">
    <name type="scientific">Nitzschia inconspicua</name>
    <dbReference type="NCBI Taxonomy" id="303405"/>
    <lineage>
        <taxon>Eukaryota</taxon>
        <taxon>Sar</taxon>
        <taxon>Stramenopiles</taxon>
        <taxon>Ochrophyta</taxon>
        <taxon>Bacillariophyta</taxon>
        <taxon>Bacillariophyceae</taxon>
        <taxon>Bacillariophycidae</taxon>
        <taxon>Bacillariales</taxon>
        <taxon>Bacillariaceae</taxon>
        <taxon>Nitzschia</taxon>
    </lineage>
</organism>
<evidence type="ECO:0008006" key="4">
    <source>
        <dbReference type="Google" id="ProtNLM"/>
    </source>
</evidence>
<keyword evidence="3" id="KW-1185">Reference proteome</keyword>
<accession>A0A9K3LB95</accession>
<proteinExistence type="predicted"/>
<dbReference type="Proteomes" id="UP000693970">
    <property type="component" value="Unassembled WGS sequence"/>
</dbReference>
<evidence type="ECO:0000313" key="3">
    <source>
        <dbReference type="Proteomes" id="UP000693970"/>
    </source>
</evidence>
<evidence type="ECO:0000256" key="1">
    <source>
        <dbReference type="SAM" id="SignalP"/>
    </source>
</evidence>
<comment type="caution">
    <text evidence="2">The sequence shown here is derived from an EMBL/GenBank/DDBJ whole genome shotgun (WGS) entry which is preliminary data.</text>
</comment>
<reference evidence="2" key="2">
    <citation type="submission" date="2021-04" db="EMBL/GenBank/DDBJ databases">
        <authorList>
            <person name="Podell S."/>
        </authorList>
    </citation>
    <scope>NUCLEOTIDE SEQUENCE</scope>
    <source>
        <strain evidence="2">Hildebrandi</strain>
    </source>
</reference>
<evidence type="ECO:0000313" key="2">
    <source>
        <dbReference type="EMBL" id="KAG7359089.1"/>
    </source>
</evidence>
<gene>
    <name evidence="2" type="ORF">IV203_015678</name>
</gene>
<sequence>MAPPVMIGLFLGVVTALAAWNPACLVTPELTKPAKVRIMAFLSEMGSVVSVAKSMQWRIRVQTVVRGSSGFQVVKSLARLATRSSSVIVPYSVFRWVRSVSGAKSAYLKVRSSNSS</sequence>
<feature type="signal peptide" evidence="1">
    <location>
        <begin position="1"/>
        <end position="18"/>
    </location>
</feature>